<evidence type="ECO:0000259" key="7">
    <source>
        <dbReference type="PROSITE" id="PS00715"/>
    </source>
</evidence>
<dbReference type="EMBL" id="WSSB01000008">
    <property type="protein sequence ID" value="MXR37272.1"/>
    <property type="molecule type" value="Genomic_DNA"/>
</dbReference>
<dbReference type="NCBIfam" id="TIGR02937">
    <property type="entry name" value="sigma70-ECF"/>
    <property type="match status" value="1"/>
</dbReference>
<evidence type="ECO:0000256" key="4">
    <source>
        <dbReference type="ARBA" id="ARBA00023125"/>
    </source>
</evidence>
<dbReference type="InterPro" id="IPR009042">
    <property type="entry name" value="RNA_pol_sigma70_r1_2"/>
</dbReference>
<dbReference type="PROSITE" id="PS00715">
    <property type="entry name" value="SIGMA70_1"/>
    <property type="match status" value="1"/>
</dbReference>
<evidence type="ECO:0000259" key="8">
    <source>
        <dbReference type="PROSITE" id="PS00716"/>
    </source>
</evidence>
<feature type="region of interest" description="Sigma-70 factor domain-4" evidence="6">
    <location>
        <begin position="238"/>
        <end position="291"/>
    </location>
</feature>
<name>A0A845BLT1_9NEIS</name>
<dbReference type="InterPro" id="IPR007630">
    <property type="entry name" value="RNA_pol_sigma70_r4"/>
</dbReference>
<dbReference type="GO" id="GO:0003677">
    <property type="term" value="F:DNA binding"/>
    <property type="evidence" value="ECO:0007669"/>
    <property type="project" value="UniProtKB-UniRule"/>
</dbReference>
<feature type="DNA-binding region" description="H-T-H motif" evidence="6">
    <location>
        <begin position="264"/>
        <end position="283"/>
    </location>
</feature>
<dbReference type="Pfam" id="PF04539">
    <property type="entry name" value="Sigma70_r3"/>
    <property type="match status" value="1"/>
</dbReference>
<dbReference type="PROSITE" id="PS00716">
    <property type="entry name" value="SIGMA70_2"/>
    <property type="match status" value="1"/>
</dbReference>
<dbReference type="InterPro" id="IPR013324">
    <property type="entry name" value="RNA_pol_sigma_r3/r4-like"/>
</dbReference>
<proteinExistence type="inferred from homology"/>
<dbReference type="PANTHER" id="PTHR30603:SF67">
    <property type="entry name" value="RNA POLYMERASE SIGMA FACTOR RPOS"/>
    <property type="match status" value="1"/>
</dbReference>
<evidence type="ECO:0000256" key="5">
    <source>
        <dbReference type="ARBA" id="ARBA00023163"/>
    </source>
</evidence>
<dbReference type="Gene3D" id="1.10.601.10">
    <property type="entry name" value="RNA Polymerase Primary Sigma Factor"/>
    <property type="match status" value="1"/>
</dbReference>
<dbReference type="Pfam" id="PF04542">
    <property type="entry name" value="Sigma70_r2"/>
    <property type="match status" value="1"/>
</dbReference>
<protein>
    <recommendedName>
        <fullName evidence="6">RNA polymerase sigma factor RpoS</fullName>
    </recommendedName>
    <alternativeName>
        <fullName evidence="6">Sigma S</fullName>
    </alternativeName>
    <alternativeName>
        <fullName evidence="6">Sigma-38</fullName>
    </alternativeName>
</protein>
<evidence type="ECO:0000313" key="10">
    <source>
        <dbReference type="Proteomes" id="UP000467214"/>
    </source>
</evidence>
<dbReference type="InterPro" id="IPR014284">
    <property type="entry name" value="RNA_pol_sigma-70_dom"/>
</dbReference>
<dbReference type="Pfam" id="PF04545">
    <property type="entry name" value="Sigma70_r4"/>
    <property type="match status" value="1"/>
</dbReference>
<dbReference type="InterPro" id="IPR007624">
    <property type="entry name" value="RNA_pol_sigma70_r3"/>
</dbReference>
<dbReference type="Proteomes" id="UP000467214">
    <property type="component" value="Unassembled WGS sequence"/>
</dbReference>
<keyword evidence="2 6" id="KW-0805">Transcription regulation</keyword>
<comment type="similarity">
    <text evidence="6">Belongs to the sigma-70 factor family. RpoS subfamily.</text>
</comment>
<dbReference type="PRINTS" id="PR00046">
    <property type="entry name" value="SIGMA70FCT"/>
</dbReference>
<dbReference type="FunFam" id="1.10.601.10:FF:000001">
    <property type="entry name" value="RNA polymerase sigma factor SigA"/>
    <property type="match status" value="1"/>
</dbReference>
<keyword evidence="4 6" id="KW-0238">DNA-binding</keyword>
<dbReference type="SUPFAM" id="SSF88946">
    <property type="entry name" value="Sigma2 domain of RNA polymerase sigma factors"/>
    <property type="match status" value="1"/>
</dbReference>
<evidence type="ECO:0000256" key="3">
    <source>
        <dbReference type="ARBA" id="ARBA00023082"/>
    </source>
</evidence>
<dbReference type="PIRSF" id="PIRSF000770">
    <property type="entry name" value="RNA_pol_sigma-SigE/K"/>
    <property type="match status" value="1"/>
</dbReference>
<evidence type="ECO:0000256" key="1">
    <source>
        <dbReference type="ARBA" id="ARBA00022490"/>
    </source>
</evidence>
<dbReference type="InterPro" id="IPR007627">
    <property type="entry name" value="RNA_pol_sigma70_r2"/>
</dbReference>
<keyword evidence="3 6" id="KW-0731">Sigma factor</keyword>
<dbReference type="SUPFAM" id="SSF88659">
    <property type="entry name" value="Sigma3 and sigma4 domains of RNA polymerase sigma factors"/>
    <property type="match status" value="2"/>
</dbReference>
<dbReference type="PANTHER" id="PTHR30603">
    <property type="entry name" value="RNA POLYMERASE SIGMA FACTOR RPO"/>
    <property type="match status" value="1"/>
</dbReference>
<feature type="short sequence motif" description="Interaction with polymerase core subunit RpoC" evidence="6">
    <location>
        <begin position="94"/>
        <end position="97"/>
    </location>
</feature>
<dbReference type="HAMAP" id="MF_00959">
    <property type="entry name" value="Sigma70_RpoS"/>
    <property type="match status" value="1"/>
</dbReference>
<dbReference type="InterPro" id="IPR000943">
    <property type="entry name" value="RNA_pol_sigma70"/>
</dbReference>
<dbReference type="InterPro" id="IPR036388">
    <property type="entry name" value="WH-like_DNA-bd_sf"/>
</dbReference>
<keyword evidence="1 6" id="KW-0963">Cytoplasm</keyword>
<evidence type="ECO:0000256" key="2">
    <source>
        <dbReference type="ARBA" id="ARBA00023015"/>
    </source>
</evidence>
<comment type="subcellular location">
    <subcellularLocation>
        <location evidence="6">Cytoplasm</location>
    </subcellularLocation>
</comment>
<organism evidence="9 10">
    <name type="scientific">Craterilacuibacter sinensis</name>
    <dbReference type="NCBI Taxonomy" id="2686017"/>
    <lineage>
        <taxon>Bacteria</taxon>
        <taxon>Pseudomonadati</taxon>
        <taxon>Pseudomonadota</taxon>
        <taxon>Betaproteobacteria</taxon>
        <taxon>Neisseriales</taxon>
        <taxon>Neisseriaceae</taxon>
        <taxon>Craterilacuibacter</taxon>
    </lineage>
</organism>
<keyword evidence="5 6" id="KW-0804">Transcription</keyword>
<feature type="domain" description="RNA polymerase sigma-70" evidence="7">
    <location>
        <begin position="94"/>
        <end position="107"/>
    </location>
</feature>
<dbReference type="InterPro" id="IPR050239">
    <property type="entry name" value="Sigma-70_RNA_pol_init_factors"/>
</dbReference>
<evidence type="ECO:0000256" key="6">
    <source>
        <dbReference type="HAMAP-Rule" id="MF_00959"/>
    </source>
</evidence>
<dbReference type="Gene3D" id="1.10.10.10">
    <property type="entry name" value="Winged helix-like DNA-binding domain superfamily/Winged helix DNA-binding domain"/>
    <property type="match status" value="2"/>
</dbReference>
<dbReference type="GO" id="GO:0005737">
    <property type="term" value="C:cytoplasm"/>
    <property type="evidence" value="ECO:0007669"/>
    <property type="project" value="UniProtKB-SubCell"/>
</dbReference>
<gene>
    <name evidence="6 9" type="primary">rpoS</name>
    <name evidence="9" type="ORF">GQF02_09835</name>
</gene>
<dbReference type="GO" id="GO:0006352">
    <property type="term" value="P:DNA-templated transcription initiation"/>
    <property type="evidence" value="ECO:0007669"/>
    <property type="project" value="UniProtKB-UniRule"/>
</dbReference>
<dbReference type="NCBIfam" id="TIGR02394">
    <property type="entry name" value="rpoS_proteo"/>
    <property type="match status" value="1"/>
</dbReference>
<dbReference type="Pfam" id="PF00140">
    <property type="entry name" value="Sigma70_r1_2"/>
    <property type="match status" value="1"/>
</dbReference>
<comment type="caution">
    <text evidence="9">The sequence shown here is derived from an EMBL/GenBank/DDBJ whole genome shotgun (WGS) entry which is preliminary data.</text>
</comment>
<feature type="region of interest" description="Sigma-70 factor domain-2" evidence="6">
    <location>
        <begin position="70"/>
        <end position="140"/>
    </location>
</feature>
<comment type="function">
    <text evidence="6">Sigma factors are initiation factors that promote the attachment of RNA polymerase to specific initiation sites and are then released. This sigma factor is the master transcriptional regulator of the stationary phase and the general stress response.</text>
</comment>
<feature type="domain" description="RNA polymerase sigma-70" evidence="8">
    <location>
        <begin position="263"/>
        <end position="289"/>
    </location>
</feature>
<keyword evidence="10" id="KW-1185">Reference proteome</keyword>
<feature type="region of interest" description="Sigma-70 factor domain-1" evidence="6">
    <location>
        <begin position="32"/>
        <end position="65"/>
    </location>
</feature>
<accession>A0A845BLT1</accession>
<comment type="subunit">
    <text evidence="6">Interacts with the RNA polymerase core enzyme.</text>
</comment>
<sequence>MDDELELLELDASEEEHGDVAAVESEREEVTDIIQVYLNTIGQKALLKPAEELALSRRVVAGDFDARQEMISRNLRLVVNIAKRYTNRGLPFLDLIEEGNMGLMHALDKFDPERGFRFSTYATWWVRQNIERAIINQSRTVRLPVHIVKQLNSYLRIQRKLEARLGYEPTHRQIADEAGADEAMVREMMNLNERMLSLDSPLSDDPALSLGDAIPDESQDVPELQLHLKQVNRYVEGWMSELPAKMRFVVERRYGLAGQEVRTLEDLALELGLTRERVRQIQIEGLEHLRRRLRHHGVDREALA</sequence>
<dbReference type="InterPro" id="IPR013325">
    <property type="entry name" value="RNA_pol_sigma_r2"/>
</dbReference>
<feature type="region of interest" description="Sigma-70 factor domain-3" evidence="6">
    <location>
        <begin position="150"/>
        <end position="225"/>
    </location>
</feature>
<reference evidence="9 10" key="1">
    <citation type="submission" date="2019-12" db="EMBL/GenBank/DDBJ databases">
        <title>Neisseriaceae gen. nov. sp. Genome sequencing and assembly.</title>
        <authorList>
            <person name="Liu Z."/>
            <person name="Li A."/>
        </authorList>
    </citation>
    <scope>NUCLEOTIDE SEQUENCE [LARGE SCALE GENOMIC DNA]</scope>
    <source>
        <strain evidence="9 10">B2N2-7</strain>
    </source>
</reference>
<dbReference type="AlphaFoldDB" id="A0A845BLT1"/>
<dbReference type="GO" id="GO:0016987">
    <property type="term" value="F:sigma factor activity"/>
    <property type="evidence" value="ECO:0007669"/>
    <property type="project" value="UniProtKB-UniRule"/>
</dbReference>
<dbReference type="RefSeq" id="WP_124735668.1">
    <property type="nucleotide sequence ID" value="NZ_WSSB01000008.1"/>
</dbReference>
<dbReference type="InterPro" id="IPR012761">
    <property type="entry name" value="RNA_pol_sigma_RpoS"/>
</dbReference>
<evidence type="ECO:0000313" key="9">
    <source>
        <dbReference type="EMBL" id="MXR37272.1"/>
    </source>
</evidence>
<dbReference type="NCBIfam" id="NF004207">
    <property type="entry name" value="PRK05657.1"/>
    <property type="match status" value="1"/>
</dbReference>